<dbReference type="Proteomes" id="UP001347796">
    <property type="component" value="Unassembled WGS sequence"/>
</dbReference>
<gene>
    <name evidence="1" type="ORF">SNE40_011413</name>
</gene>
<comment type="caution">
    <text evidence="1">The sequence shown here is derived from an EMBL/GenBank/DDBJ whole genome shotgun (WGS) entry which is preliminary data.</text>
</comment>
<keyword evidence="2" id="KW-1185">Reference proteome</keyword>
<accession>A0AAN8JMN0</accession>
<evidence type="ECO:0000313" key="1">
    <source>
        <dbReference type="EMBL" id="KAK6178941.1"/>
    </source>
</evidence>
<dbReference type="EMBL" id="JAZGQO010000008">
    <property type="protein sequence ID" value="KAK6178941.1"/>
    <property type="molecule type" value="Genomic_DNA"/>
</dbReference>
<sequence length="76" mass="8808">MATPTLNSFRLHFELCLETTSWAIGEHGFVKEISTSTTKRALHYTRYRTMNICFHCQKTIYIISAFPLLLSVKQPN</sequence>
<proteinExistence type="predicted"/>
<organism evidence="1 2">
    <name type="scientific">Patella caerulea</name>
    <name type="common">Rayed Mediterranean limpet</name>
    <dbReference type="NCBI Taxonomy" id="87958"/>
    <lineage>
        <taxon>Eukaryota</taxon>
        <taxon>Metazoa</taxon>
        <taxon>Spiralia</taxon>
        <taxon>Lophotrochozoa</taxon>
        <taxon>Mollusca</taxon>
        <taxon>Gastropoda</taxon>
        <taxon>Patellogastropoda</taxon>
        <taxon>Patelloidea</taxon>
        <taxon>Patellidae</taxon>
        <taxon>Patella</taxon>
    </lineage>
</organism>
<protein>
    <submittedName>
        <fullName evidence="1">Uncharacterized protein</fullName>
    </submittedName>
</protein>
<name>A0AAN8JMN0_PATCE</name>
<reference evidence="1 2" key="1">
    <citation type="submission" date="2024-01" db="EMBL/GenBank/DDBJ databases">
        <title>The genome of the rayed Mediterranean limpet Patella caerulea (Linnaeus, 1758).</title>
        <authorList>
            <person name="Anh-Thu Weber A."/>
            <person name="Halstead-Nussloch G."/>
        </authorList>
    </citation>
    <scope>NUCLEOTIDE SEQUENCE [LARGE SCALE GENOMIC DNA]</scope>
    <source>
        <strain evidence="1">AATW-2023a</strain>
        <tissue evidence="1">Whole specimen</tissue>
    </source>
</reference>
<dbReference type="AlphaFoldDB" id="A0AAN8JMN0"/>
<evidence type="ECO:0000313" key="2">
    <source>
        <dbReference type="Proteomes" id="UP001347796"/>
    </source>
</evidence>